<dbReference type="FunFam" id="2.40.50.100:FF:000042">
    <property type="entry name" value="50S ribosomal protein L27"/>
    <property type="match status" value="1"/>
</dbReference>
<dbReference type="InterPro" id="IPR018261">
    <property type="entry name" value="Ribosomal_bL27_CS"/>
</dbReference>
<evidence type="ECO:0000256" key="2">
    <source>
        <dbReference type="ARBA" id="ARBA00010797"/>
    </source>
</evidence>
<evidence type="ECO:0000313" key="12">
    <source>
        <dbReference type="Proteomes" id="UP000189580"/>
    </source>
</evidence>
<evidence type="ECO:0000256" key="3">
    <source>
        <dbReference type="ARBA" id="ARBA00022946"/>
    </source>
</evidence>
<dbReference type="GO" id="GO:0006412">
    <property type="term" value="P:translation"/>
    <property type="evidence" value="ECO:0007669"/>
    <property type="project" value="InterPro"/>
</dbReference>
<feature type="domain" description="Large ribosomal subunit protein bL27m C-terminal" evidence="10">
    <location>
        <begin position="143"/>
        <end position="374"/>
    </location>
</feature>
<name>A0A167CCT7_9ASCO</name>
<dbReference type="RefSeq" id="XP_018733996.1">
    <property type="nucleotide sequence ID" value="XM_018881403.1"/>
</dbReference>
<dbReference type="GeneID" id="30036457"/>
<dbReference type="GO" id="GO:0003735">
    <property type="term" value="F:structural constituent of ribosome"/>
    <property type="evidence" value="ECO:0007669"/>
    <property type="project" value="InterPro"/>
</dbReference>
<dbReference type="AlphaFoldDB" id="A0A167CCT7"/>
<dbReference type="PANTHER" id="PTHR15893:SF0">
    <property type="entry name" value="LARGE RIBOSOMAL SUBUNIT PROTEIN BL27M"/>
    <property type="match status" value="1"/>
</dbReference>
<comment type="subcellular location">
    <subcellularLocation>
        <location evidence="1">Mitochondrion</location>
    </subcellularLocation>
</comment>
<dbReference type="PROSITE" id="PS00831">
    <property type="entry name" value="RIBOSOMAL_L27"/>
    <property type="match status" value="1"/>
</dbReference>
<evidence type="ECO:0000256" key="4">
    <source>
        <dbReference type="ARBA" id="ARBA00022980"/>
    </source>
</evidence>
<feature type="compositionally biased region" description="Basic and acidic residues" evidence="9">
    <location>
        <begin position="46"/>
        <end position="61"/>
    </location>
</feature>
<protein>
    <recommendedName>
        <fullName evidence="7">Large ribosomal subunit protein bL27m</fullName>
    </recommendedName>
    <alternativeName>
        <fullName evidence="8">54S ribosomal protein L2, mitochondrial</fullName>
    </alternativeName>
</protein>
<dbReference type="PRINTS" id="PR00063">
    <property type="entry name" value="RIBOSOMALL27"/>
</dbReference>
<dbReference type="PANTHER" id="PTHR15893">
    <property type="entry name" value="RIBOSOMAL PROTEIN L27"/>
    <property type="match status" value="1"/>
</dbReference>
<dbReference type="Proteomes" id="UP000189580">
    <property type="component" value="Chromosome c"/>
</dbReference>
<evidence type="ECO:0000256" key="6">
    <source>
        <dbReference type="ARBA" id="ARBA00023274"/>
    </source>
</evidence>
<dbReference type="EMBL" id="CP014500">
    <property type="protein sequence ID" value="ANB11519.1"/>
    <property type="molecule type" value="Genomic_DNA"/>
</dbReference>
<organism evidence="11 12">
    <name type="scientific">Sugiyamaella lignohabitans</name>
    <dbReference type="NCBI Taxonomy" id="796027"/>
    <lineage>
        <taxon>Eukaryota</taxon>
        <taxon>Fungi</taxon>
        <taxon>Dikarya</taxon>
        <taxon>Ascomycota</taxon>
        <taxon>Saccharomycotina</taxon>
        <taxon>Dipodascomycetes</taxon>
        <taxon>Dipodascales</taxon>
        <taxon>Trichomonascaceae</taxon>
        <taxon>Sugiyamaella</taxon>
    </lineage>
</organism>
<sequence length="388" mass="43652">MASRLRQLIRPVFAVNSALSVSNAVRSPVLTFVRTATKRAAGSRTSMKDSAGRRLGMKKSDGEPVKAGQIIYRQRGTRFYPGENADIGKDHTIWAKEPGFVRYYYDPFHPKRRLIGVALSAKDQLPTPHFEPRKRRLGYVPLTNEKKVQEEKEWLSRKQTLALPTILAEVEKRKAARAERANKYASELTSLVEGLTEEEVSKSASRLVTIANYLAGGRTLAEARSFTDSEFVQDTRLAGELNKLAQDVTANTIESYQSLAAKIDAKVSFDANRNIVRAYSKTELSEMKTETLQKLAELSAEKPLSANTKEEILALLAKPCFSLSEQVAYRRKYTKPEPPTLIKDKEALSQYQKLEKDGKGKIVQSWNYAKRKVDRFFLPSGTSMFAIH</sequence>
<dbReference type="GO" id="GO:0005762">
    <property type="term" value="C:mitochondrial large ribosomal subunit"/>
    <property type="evidence" value="ECO:0007669"/>
    <property type="project" value="TreeGrafter"/>
</dbReference>
<keyword evidence="4 11" id="KW-0689">Ribosomal protein</keyword>
<reference evidence="11 12" key="1">
    <citation type="submission" date="2016-02" db="EMBL/GenBank/DDBJ databases">
        <title>Complete genome sequence and transcriptome regulation of the pentose utilising yeast Sugiyamaella lignohabitans.</title>
        <authorList>
            <person name="Bellasio M."/>
            <person name="Peymann A."/>
            <person name="Valli M."/>
            <person name="Sipitzky M."/>
            <person name="Graf A."/>
            <person name="Sauer M."/>
            <person name="Marx H."/>
            <person name="Mattanovich D."/>
        </authorList>
    </citation>
    <scope>NUCLEOTIDE SEQUENCE [LARGE SCALE GENOMIC DNA]</scope>
    <source>
        <strain evidence="11 12">CBS 10342</strain>
    </source>
</reference>
<keyword evidence="6" id="KW-0687">Ribonucleoprotein</keyword>
<evidence type="ECO:0000256" key="1">
    <source>
        <dbReference type="ARBA" id="ARBA00004173"/>
    </source>
</evidence>
<evidence type="ECO:0000256" key="8">
    <source>
        <dbReference type="ARBA" id="ARBA00035465"/>
    </source>
</evidence>
<dbReference type="Pfam" id="PF18471">
    <property type="entry name" value="Ribosomal_L27_C"/>
    <property type="match status" value="1"/>
</dbReference>
<dbReference type="OrthoDB" id="1867012at2759"/>
<dbReference type="Gene3D" id="2.40.50.100">
    <property type="match status" value="1"/>
</dbReference>
<dbReference type="NCBIfam" id="TIGR00062">
    <property type="entry name" value="L27"/>
    <property type="match status" value="1"/>
</dbReference>
<gene>
    <name evidence="11" type="primary">MRP7</name>
    <name evidence="11" type="ORF">AWJ20_4336</name>
</gene>
<evidence type="ECO:0000256" key="5">
    <source>
        <dbReference type="ARBA" id="ARBA00023128"/>
    </source>
</evidence>
<keyword evidence="5" id="KW-0496">Mitochondrion</keyword>
<dbReference type="InterPro" id="IPR001684">
    <property type="entry name" value="Ribosomal_bL27"/>
</dbReference>
<evidence type="ECO:0000256" key="9">
    <source>
        <dbReference type="SAM" id="MobiDB-lite"/>
    </source>
</evidence>
<comment type="similarity">
    <text evidence="2">Belongs to the bacterial ribosomal protein bL27 family.</text>
</comment>
<keyword evidence="12" id="KW-1185">Reference proteome</keyword>
<evidence type="ECO:0000256" key="7">
    <source>
        <dbReference type="ARBA" id="ARBA00035267"/>
    </source>
</evidence>
<dbReference type="KEGG" id="slb:AWJ20_4336"/>
<evidence type="ECO:0000259" key="10">
    <source>
        <dbReference type="Pfam" id="PF18471"/>
    </source>
</evidence>
<evidence type="ECO:0000313" key="11">
    <source>
        <dbReference type="EMBL" id="ANB11519.1"/>
    </source>
</evidence>
<keyword evidence="3" id="KW-0809">Transit peptide</keyword>
<feature type="region of interest" description="Disordered" evidence="9">
    <location>
        <begin position="41"/>
        <end position="61"/>
    </location>
</feature>
<dbReference type="InterPro" id="IPR041244">
    <property type="entry name" value="Ribosomal_bL27m_C"/>
</dbReference>
<dbReference type="SUPFAM" id="SSF110324">
    <property type="entry name" value="Ribosomal L27 protein-like"/>
    <property type="match status" value="1"/>
</dbReference>
<proteinExistence type="inferred from homology"/>
<dbReference type="Pfam" id="PF01016">
    <property type="entry name" value="Ribosomal_L27"/>
    <property type="match status" value="1"/>
</dbReference>
<accession>A0A167CCT7</accession>